<gene>
    <name evidence="2" type="ORF">DPMN_038537</name>
</gene>
<dbReference type="SUPFAM" id="SSF53474">
    <property type="entry name" value="alpha/beta-Hydrolases"/>
    <property type="match status" value="1"/>
</dbReference>
<feature type="non-terminal residue" evidence="2">
    <location>
        <position position="1"/>
    </location>
</feature>
<evidence type="ECO:0000313" key="2">
    <source>
        <dbReference type="EMBL" id="KAH3875274.1"/>
    </source>
</evidence>
<dbReference type="GO" id="GO:0006508">
    <property type="term" value="P:proteolysis"/>
    <property type="evidence" value="ECO:0007669"/>
    <property type="project" value="InterPro"/>
</dbReference>
<reference evidence="2" key="2">
    <citation type="submission" date="2020-11" db="EMBL/GenBank/DDBJ databases">
        <authorList>
            <person name="McCartney M.A."/>
            <person name="Auch B."/>
            <person name="Kono T."/>
            <person name="Mallez S."/>
            <person name="Becker A."/>
            <person name="Gohl D.M."/>
            <person name="Silverstein K.A.T."/>
            <person name="Koren S."/>
            <person name="Bechman K.B."/>
            <person name="Herman A."/>
            <person name="Abrahante J.E."/>
            <person name="Garbe J."/>
        </authorList>
    </citation>
    <scope>NUCLEOTIDE SEQUENCE</scope>
    <source>
        <strain evidence="2">Duluth1</strain>
        <tissue evidence="2">Whole animal</tissue>
    </source>
</reference>
<protein>
    <recommendedName>
        <fullName evidence="1">Dipeptidylpeptidase IV N-terminal domain-containing protein</fullName>
    </recommendedName>
</protein>
<name>A0A9D4MGI2_DREPO</name>
<accession>A0A9D4MGI2</accession>
<dbReference type="Gene3D" id="2.140.10.30">
    <property type="entry name" value="Dipeptidylpeptidase IV, N-terminal domain"/>
    <property type="match status" value="2"/>
</dbReference>
<feature type="domain" description="Dipeptidylpeptidase IV N-terminal" evidence="1">
    <location>
        <begin position="47"/>
        <end position="205"/>
    </location>
</feature>
<dbReference type="Proteomes" id="UP000828390">
    <property type="component" value="Unassembled WGS sequence"/>
</dbReference>
<sequence length="253" mass="29128">MGIKINDKLKMKRLIPHECFVPEARYHSSSKPRTDAQYEPAPLPFVHVLLEETSDIGVNITDILYFMPTRPESRDIEFLWMSERSGYRHFYRVTSSLAHHGRLSKQVTQIVVEVICALTDPSTHITLFSVMSFESEVTQITTGDWEVSSKEIWVDETRGLIYFLGLKDTPLEKHLYVVSYQTPCPVYRLTELGYTHNVTLDKGTTEIEDQVEGLQWLASHVNFIDKDRIAIHGWSYGGYLSLMGLAQRPDIFK</sequence>
<dbReference type="SUPFAM" id="SSF82171">
    <property type="entry name" value="DPP6 N-terminal domain-like"/>
    <property type="match status" value="1"/>
</dbReference>
<dbReference type="InterPro" id="IPR002469">
    <property type="entry name" value="Peptidase_S9B_N"/>
</dbReference>
<dbReference type="InterPro" id="IPR029058">
    <property type="entry name" value="AB_hydrolase_fold"/>
</dbReference>
<dbReference type="AlphaFoldDB" id="A0A9D4MGI2"/>
<dbReference type="GO" id="GO:0008239">
    <property type="term" value="F:dipeptidyl-peptidase activity"/>
    <property type="evidence" value="ECO:0007669"/>
    <property type="project" value="TreeGrafter"/>
</dbReference>
<keyword evidence="3" id="KW-1185">Reference proteome</keyword>
<dbReference type="GO" id="GO:0008236">
    <property type="term" value="F:serine-type peptidase activity"/>
    <property type="evidence" value="ECO:0007669"/>
    <property type="project" value="InterPro"/>
</dbReference>
<dbReference type="EMBL" id="JAIWYP010000002">
    <property type="protein sequence ID" value="KAH3875274.1"/>
    <property type="molecule type" value="Genomic_DNA"/>
</dbReference>
<proteinExistence type="predicted"/>
<dbReference type="PANTHER" id="PTHR11731">
    <property type="entry name" value="PROTEASE FAMILY S9B,C DIPEPTIDYL-PEPTIDASE IV-RELATED"/>
    <property type="match status" value="1"/>
</dbReference>
<dbReference type="InterPro" id="IPR050278">
    <property type="entry name" value="Serine_Prot_S9B/DPPIV"/>
</dbReference>
<dbReference type="Pfam" id="PF00930">
    <property type="entry name" value="DPPIV_N"/>
    <property type="match status" value="1"/>
</dbReference>
<reference evidence="2" key="1">
    <citation type="journal article" date="2019" name="bioRxiv">
        <title>The Genome of the Zebra Mussel, Dreissena polymorpha: A Resource for Invasive Species Research.</title>
        <authorList>
            <person name="McCartney M.A."/>
            <person name="Auch B."/>
            <person name="Kono T."/>
            <person name="Mallez S."/>
            <person name="Zhang Y."/>
            <person name="Obille A."/>
            <person name="Becker A."/>
            <person name="Abrahante J.E."/>
            <person name="Garbe J."/>
            <person name="Badalamenti J.P."/>
            <person name="Herman A."/>
            <person name="Mangelson H."/>
            <person name="Liachko I."/>
            <person name="Sullivan S."/>
            <person name="Sone E.D."/>
            <person name="Koren S."/>
            <person name="Silverstein K.A.T."/>
            <person name="Beckman K.B."/>
            <person name="Gohl D.M."/>
        </authorList>
    </citation>
    <scope>NUCLEOTIDE SEQUENCE</scope>
    <source>
        <strain evidence="2">Duluth1</strain>
        <tissue evidence="2">Whole animal</tissue>
    </source>
</reference>
<comment type="caution">
    <text evidence="2">The sequence shown here is derived from an EMBL/GenBank/DDBJ whole genome shotgun (WGS) entry which is preliminary data.</text>
</comment>
<evidence type="ECO:0000313" key="3">
    <source>
        <dbReference type="Proteomes" id="UP000828390"/>
    </source>
</evidence>
<evidence type="ECO:0000259" key="1">
    <source>
        <dbReference type="Pfam" id="PF00930"/>
    </source>
</evidence>
<dbReference type="PANTHER" id="PTHR11731:SF193">
    <property type="entry name" value="DIPEPTIDYL PEPTIDASE 9"/>
    <property type="match status" value="1"/>
</dbReference>
<organism evidence="2 3">
    <name type="scientific">Dreissena polymorpha</name>
    <name type="common">Zebra mussel</name>
    <name type="synonym">Mytilus polymorpha</name>
    <dbReference type="NCBI Taxonomy" id="45954"/>
    <lineage>
        <taxon>Eukaryota</taxon>
        <taxon>Metazoa</taxon>
        <taxon>Spiralia</taxon>
        <taxon>Lophotrochozoa</taxon>
        <taxon>Mollusca</taxon>
        <taxon>Bivalvia</taxon>
        <taxon>Autobranchia</taxon>
        <taxon>Heteroconchia</taxon>
        <taxon>Euheterodonta</taxon>
        <taxon>Imparidentia</taxon>
        <taxon>Neoheterodontei</taxon>
        <taxon>Myida</taxon>
        <taxon>Dreissenoidea</taxon>
        <taxon>Dreissenidae</taxon>
        <taxon>Dreissena</taxon>
    </lineage>
</organism>